<dbReference type="EMBL" id="CP008956">
    <property type="protein sequence ID" value="QJQ02217.1"/>
    <property type="molecule type" value="Genomic_DNA"/>
</dbReference>
<dbReference type="AlphaFoldDB" id="A0A6M3ZUH3"/>
<evidence type="ECO:0000259" key="3">
    <source>
        <dbReference type="Pfam" id="PF04717"/>
    </source>
</evidence>
<feature type="domain" description="Putative type VI secretion system Rhs element associated Vgr" evidence="5">
    <location>
        <begin position="609"/>
        <end position="713"/>
    </location>
</feature>
<evidence type="ECO:0000259" key="5">
    <source>
        <dbReference type="Pfam" id="PF13296"/>
    </source>
</evidence>
<protein>
    <submittedName>
        <fullName evidence="6">Type VI secretion system tip protein VgrG</fullName>
    </submittedName>
</protein>
<dbReference type="Gene3D" id="4.10.220.110">
    <property type="match status" value="1"/>
</dbReference>
<evidence type="ECO:0000259" key="4">
    <source>
        <dbReference type="Pfam" id="PF10106"/>
    </source>
</evidence>
<sequence length="956" mass="100759">MIMPTLPASLLGAWHQSSRVMRLFTSPDSDAGLDGLMAEKLQAVETISPFLEGGDIDEAIAGYRLQLSCLSLDAHLSLRKLIGQPVLLALQTDGAARHFHGHITQSTLQGANGGMARYLLTIEPWLSFLRHRRDSAVYQDMTVPEVIEAVLRDYQGQGKLQPQWRLDLQDSSVYTRRSLVTQYQESDLAFISRLLAEEGMFYYIEHQGHSNSPSLGAHTMVIADHNGSFKDNARARVAFSQSSAVMAQDSIDRWRSVRRWQTNAVEILTWDYRQAAVREATSATAADSGAPALALVSRDAPGLYANENRVQAERQAKLQMQAIEVRNKIFTGAGTVRSFVPGTTFTLSGHVDHVGGDNDRFVLLRVVHQAHNNLNADLKSEVMALLGQAVLTDEDDQGSLLDAALNPAPGEARPVYRNRFEAIRDKIPYRPLLTAADGQALYAKPTVTGQQTAVVVGAQGQAVHTDRDNRVRVQFHWQRGERSHSGLSSPAPDDHSGAPANEASGTWVRVLAGLAPTAGANWGGQAVPRIGQEVLIDFIEGDIDRPVVIGTLYNGKGAANAQGNQAGQGAGAATGNAPAWFPGDSDAHHHAAVLSGIKTQAMSASQGGAGAYQQLVFDDTPGQSRASLQQHTDAHDGASELNLGALRQQTDNQRLAATGQGFELKTRYSAAVRAGQGLLVSTEKSSGAQLDVRGALSQLADSVEKQKQLAETAQKHNAKFDGEAEASKLPAVESLAQSVEVLKASATASAGNSSGGDDGSEDASSAATAFSAPQLQLSSPAGIAATTPASAILAAGVTSSVTAGKDINQIAQGNLHHLAKSGISLFTYGKVSNSSKPVQDSGIALHAASGKVSVHSPSGQTSLTSARQLTVASVGKDVQITGKQHVQFSAQGAWIKLEGGNIEVHGPGAMEFRGSMKELTGPQGSSSGLAMGTGEIKGCAQASKDASAALAGTQTL</sequence>
<dbReference type="Pfam" id="PF10106">
    <property type="entry name" value="DUF2345"/>
    <property type="match status" value="1"/>
</dbReference>
<dbReference type="Gene3D" id="3.55.50.10">
    <property type="entry name" value="Baseplate protein-like domains"/>
    <property type="match status" value="1"/>
</dbReference>
<feature type="domain" description="DUF2345" evidence="4">
    <location>
        <begin position="764"/>
        <end position="923"/>
    </location>
</feature>
<dbReference type="InterPro" id="IPR018769">
    <property type="entry name" value="VgrG2_DUF2345"/>
</dbReference>
<dbReference type="Pfam" id="PF13296">
    <property type="entry name" value="T6SS_Vgr"/>
    <property type="match status" value="1"/>
</dbReference>
<dbReference type="Proteomes" id="UP000501648">
    <property type="component" value="Chromosome"/>
</dbReference>
<feature type="domain" description="Gp5/Type VI secretion system Vgr protein OB-fold" evidence="3">
    <location>
        <begin position="503"/>
        <end position="553"/>
    </location>
</feature>
<feature type="region of interest" description="Disordered" evidence="2">
    <location>
        <begin position="748"/>
        <end position="767"/>
    </location>
</feature>
<dbReference type="InterPro" id="IPR006531">
    <property type="entry name" value="Gp5/Vgr_OB"/>
</dbReference>
<dbReference type="NCBIfam" id="TIGR01646">
    <property type="entry name" value="vgr_GE"/>
    <property type="match status" value="1"/>
</dbReference>
<dbReference type="NCBIfam" id="TIGR03361">
    <property type="entry name" value="VI_Rhs_Vgr"/>
    <property type="match status" value="1"/>
</dbReference>
<comment type="similarity">
    <text evidence="1">Belongs to the VgrG protein family.</text>
</comment>
<dbReference type="Gene3D" id="2.30.110.50">
    <property type="match status" value="1"/>
</dbReference>
<dbReference type="SUPFAM" id="SSF69255">
    <property type="entry name" value="gp5 N-terminal domain-like"/>
    <property type="match status" value="1"/>
</dbReference>
<accession>A0A6M3ZUH3</accession>
<evidence type="ECO:0000313" key="7">
    <source>
        <dbReference type="Proteomes" id="UP000501648"/>
    </source>
</evidence>
<reference evidence="6 7" key="1">
    <citation type="journal article" date="2012" name="J. Bacteriol.">
        <title>Genome sequence of the pathogenic Herbaspirillum seropedicae strain Os34, isolated from rice roots.</title>
        <authorList>
            <person name="Ye W."/>
            <person name="Ye S."/>
            <person name="Liu J."/>
            <person name="Chang S."/>
            <person name="Chen M."/>
            <person name="Zhu B."/>
            <person name="Guo L."/>
            <person name="An Q."/>
        </authorList>
    </citation>
    <scope>NUCLEOTIDE SEQUENCE [LARGE SCALE GENOMIC DNA]</scope>
    <source>
        <strain evidence="6 7">Os34</strain>
    </source>
</reference>
<evidence type="ECO:0000256" key="1">
    <source>
        <dbReference type="ARBA" id="ARBA00005558"/>
    </source>
</evidence>
<dbReference type="InterPro" id="IPR028244">
    <property type="entry name" value="T6SS_Rhs_Vgr_dom"/>
</dbReference>
<dbReference type="InterPro" id="IPR017847">
    <property type="entry name" value="T6SS_RhsGE_Vgr_subset"/>
</dbReference>
<organism evidence="6 7">
    <name type="scientific">Herbaspirillum rubrisubalbicans Os34</name>
    <dbReference type="NCBI Taxonomy" id="1235827"/>
    <lineage>
        <taxon>Bacteria</taxon>
        <taxon>Pseudomonadati</taxon>
        <taxon>Pseudomonadota</taxon>
        <taxon>Betaproteobacteria</taxon>
        <taxon>Burkholderiales</taxon>
        <taxon>Oxalobacteraceae</taxon>
        <taxon>Herbaspirillum</taxon>
    </lineage>
</organism>
<name>A0A6M3ZUH3_9BURK</name>
<dbReference type="InterPro" id="IPR037026">
    <property type="entry name" value="Vgr_OB-fold_dom_sf"/>
</dbReference>
<dbReference type="Gene3D" id="2.40.50.230">
    <property type="entry name" value="Gp5 N-terminal domain"/>
    <property type="match status" value="1"/>
</dbReference>
<dbReference type="InterPro" id="IPR006533">
    <property type="entry name" value="T6SS_Vgr_RhsGE"/>
</dbReference>
<proteinExistence type="inferred from homology"/>
<evidence type="ECO:0000256" key="2">
    <source>
        <dbReference type="SAM" id="MobiDB-lite"/>
    </source>
</evidence>
<dbReference type="Pfam" id="PF05954">
    <property type="entry name" value="Phage_GPD"/>
    <property type="match status" value="1"/>
</dbReference>
<dbReference type="Pfam" id="PF04717">
    <property type="entry name" value="Phage_base_V"/>
    <property type="match status" value="1"/>
</dbReference>
<feature type="region of interest" description="Disordered" evidence="2">
    <location>
        <begin position="479"/>
        <end position="501"/>
    </location>
</feature>
<evidence type="ECO:0000313" key="6">
    <source>
        <dbReference type="EMBL" id="QJQ02217.1"/>
    </source>
</evidence>
<dbReference type="SUPFAM" id="SSF69279">
    <property type="entry name" value="Phage tail proteins"/>
    <property type="match status" value="2"/>
</dbReference>
<gene>
    <name evidence="6" type="ORF">C798_18850</name>
</gene>